<dbReference type="GO" id="GO:0004497">
    <property type="term" value="F:monooxygenase activity"/>
    <property type="evidence" value="ECO:0007669"/>
    <property type="project" value="UniProtKB-KW"/>
</dbReference>
<dbReference type="EC" id="1.14.19.41" evidence="6"/>
<dbReference type="InterPro" id="IPR036396">
    <property type="entry name" value="Cyt_P450_sf"/>
</dbReference>
<dbReference type="FunFam" id="1.10.630.10:FF:000021">
    <property type="entry name" value="Cytochrome P450 61"/>
    <property type="match status" value="1"/>
</dbReference>
<dbReference type="InterPro" id="IPR001128">
    <property type="entry name" value="Cyt_P450"/>
</dbReference>
<dbReference type="InterPro" id="IPR002403">
    <property type="entry name" value="Cyt_P450_E_grp-IV"/>
</dbReference>
<gene>
    <name evidence="9" type="ORF">GOMPHAMPRED_006447</name>
</gene>
<evidence type="ECO:0000256" key="3">
    <source>
        <dbReference type="ARBA" id="ARBA00022723"/>
    </source>
</evidence>
<keyword evidence="7 8" id="KW-0349">Heme</keyword>
<dbReference type="GO" id="GO:0005506">
    <property type="term" value="F:iron ion binding"/>
    <property type="evidence" value="ECO:0007669"/>
    <property type="project" value="InterPro"/>
</dbReference>
<accession>A0A8H3IY42</accession>
<evidence type="ECO:0000256" key="4">
    <source>
        <dbReference type="ARBA" id="ARBA00023002"/>
    </source>
</evidence>
<dbReference type="Gene3D" id="1.10.630.10">
    <property type="entry name" value="Cytochrome P450"/>
    <property type="match status" value="1"/>
</dbReference>
<keyword evidence="8" id="KW-0503">Monooxygenase</keyword>
<evidence type="ECO:0000313" key="10">
    <source>
        <dbReference type="Proteomes" id="UP000664169"/>
    </source>
</evidence>
<dbReference type="InterPro" id="IPR017972">
    <property type="entry name" value="Cyt_P450_CS"/>
</dbReference>
<dbReference type="PRINTS" id="PR00385">
    <property type="entry name" value="P450"/>
</dbReference>
<dbReference type="AlphaFoldDB" id="A0A8H3IY42"/>
<dbReference type="PANTHER" id="PTHR24286">
    <property type="entry name" value="CYTOCHROME P450 26"/>
    <property type="match status" value="1"/>
</dbReference>
<dbReference type="Pfam" id="PF00067">
    <property type="entry name" value="p450"/>
    <property type="match status" value="1"/>
</dbReference>
<keyword evidence="10" id="KW-1185">Reference proteome</keyword>
<comment type="cofactor">
    <cofactor evidence="1 7">
        <name>heme</name>
        <dbReference type="ChEBI" id="CHEBI:30413"/>
    </cofactor>
</comment>
<comment type="similarity">
    <text evidence="2 8">Belongs to the cytochrome P450 family.</text>
</comment>
<name>A0A8H3IY42_9LECA</name>
<dbReference type="GO" id="GO:0020037">
    <property type="term" value="F:heme binding"/>
    <property type="evidence" value="ECO:0007669"/>
    <property type="project" value="InterPro"/>
</dbReference>
<keyword evidence="3 7" id="KW-0479">Metal-binding</keyword>
<dbReference type="SUPFAM" id="SSF48264">
    <property type="entry name" value="Cytochrome P450"/>
    <property type="match status" value="1"/>
</dbReference>
<evidence type="ECO:0000256" key="1">
    <source>
        <dbReference type="ARBA" id="ARBA00001971"/>
    </source>
</evidence>
<organism evidence="9 10">
    <name type="scientific">Gomphillus americanus</name>
    <dbReference type="NCBI Taxonomy" id="1940652"/>
    <lineage>
        <taxon>Eukaryota</taxon>
        <taxon>Fungi</taxon>
        <taxon>Dikarya</taxon>
        <taxon>Ascomycota</taxon>
        <taxon>Pezizomycotina</taxon>
        <taxon>Lecanoromycetes</taxon>
        <taxon>OSLEUM clade</taxon>
        <taxon>Ostropomycetidae</taxon>
        <taxon>Ostropales</taxon>
        <taxon>Graphidaceae</taxon>
        <taxon>Gomphilloideae</taxon>
        <taxon>Gomphillus</taxon>
    </lineage>
</organism>
<dbReference type="PRINTS" id="PR00465">
    <property type="entry name" value="EP450IV"/>
</dbReference>
<feature type="binding site" description="axial binding residue" evidence="7">
    <location>
        <position position="482"/>
    </location>
    <ligand>
        <name>heme</name>
        <dbReference type="ChEBI" id="CHEBI:30413"/>
    </ligand>
    <ligandPart>
        <name>Fe</name>
        <dbReference type="ChEBI" id="CHEBI:18248"/>
    </ligandPart>
</feature>
<evidence type="ECO:0000256" key="8">
    <source>
        <dbReference type="RuleBase" id="RU000461"/>
    </source>
</evidence>
<evidence type="ECO:0000256" key="7">
    <source>
        <dbReference type="PIRSR" id="PIRSR602403-1"/>
    </source>
</evidence>
<reference evidence="9" key="1">
    <citation type="submission" date="2021-03" db="EMBL/GenBank/DDBJ databases">
        <authorList>
            <person name="Tagirdzhanova G."/>
        </authorList>
    </citation>
    <scope>NUCLEOTIDE SEQUENCE</scope>
</reference>
<proteinExistence type="inferred from homology"/>
<evidence type="ECO:0000256" key="2">
    <source>
        <dbReference type="ARBA" id="ARBA00010617"/>
    </source>
</evidence>
<dbReference type="OrthoDB" id="1372046at2759"/>
<dbReference type="PROSITE" id="PS00086">
    <property type="entry name" value="CYTOCHROME_P450"/>
    <property type="match status" value="1"/>
</dbReference>
<dbReference type="GO" id="GO:0000249">
    <property type="term" value="F:C-22 sterol desaturase (NADPH) activity"/>
    <property type="evidence" value="ECO:0007669"/>
    <property type="project" value="UniProtKB-EC"/>
</dbReference>
<keyword evidence="5 7" id="KW-0408">Iron</keyword>
<dbReference type="EMBL" id="CAJPDQ010000041">
    <property type="protein sequence ID" value="CAF9931914.1"/>
    <property type="molecule type" value="Genomic_DNA"/>
</dbReference>
<comment type="caution">
    <text evidence="9">The sequence shown here is derived from an EMBL/GenBank/DDBJ whole genome shotgun (WGS) entry which is preliminary data.</text>
</comment>
<evidence type="ECO:0000256" key="6">
    <source>
        <dbReference type="ARBA" id="ARBA00039038"/>
    </source>
</evidence>
<dbReference type="Proteomes" id="UP000664169">
    <property type="component" value="Unassembled WGS sequence"/>
</dbReference>
<dbReference type="CDD" id="cd11082">
    <property type="entry name" value="CYP61_CYP710"/>
    <property type="match status" value="1"/>
</dbReference>
<evidence type="ECO:0000256" key="5">
    <source>
        <dbReference type="ARBA" id="ARBA00023004"/>
    </source>
</evidence>
<sequence length="537" mass="61099">MASVMEGSFASPSADAQRSFLAIADKTLLTQFLDTLTGLNGWQIALSLLLMLVAYDQLSYIWQKGSIVGPAFKIPFMGPFFEAVWPDFNKYKAKWASGDLSCVSVFHKFVIIASTRDTARKIFNSPAFVKPCVVDIAHKLLRPENWVFLDGKAHVEYRKGLNGLFTRTALATYLPGQEEVYERYFQKFLDQTEKKNHGKPSQYMHIFRELMCAVSLRTFVGHYLPDSSVKKIADDFYMVTAAMDLVNFPIIIPFTRTWYGKKAADMVLDEFSKCAAMAKVKMATGAAPICILDFWVRQMQDSEKYRAKLAKGIEVPAEEKPAHVLRLFDDFEISMALMTFLFASQDATSSACTWMFQLMADRPEMLDRVRQENLAARNGDRDVQLSLELIDSLTYTRAVVKEVLRYRPPVIMVPYMVKKEFPITESYTAPKGSMIIPSVWPATHDPEAYPSPDVYDPERWITGDAEKQTKNWLVFGTGPHYCLGQTYAQNNLIALLGKASMFLNWDHMVTEKSEIVKVFATLFPMDDLYLTFTKRDA</sequence>
<dbReference type="PANTHER" id="PTHR24286:SF228">
    <property type="entry name" value="C-22 STEROL DESATURASE ERG5"/>
    <property type="match status" value="1"/>
</dbReference>
<dbReference type="GO" id="GO:0016125">
    <property type="term" value="P:sterol metabolic process"/>
    <property type="evidence" value="ECO:0007669"/>
    <property type="project" value="TreeGrafter"/>
</dbReference>
<evidence type="ECO:0000313" key="9">
    <source>
        <dbReference type="EMBL" id="CAF9931914.1"/>
    </source>
</evidence>
<keyword evidence="4 8" id="KW-0560">Oxidoreductase</keyword>
<protein>
    <recommendedName>
        <fullName evidence="6">sterol 22-desaturase</fullName>
        <ecNumber evidence="6">1.14.19.41</ecNumber>
    </recommendedName>
</protein>